<sequence length="162" mass="18960">MLLALNIRGRAGFYIVYVALLHSVSVDSLRQQVSFDAAAILELLKQFPMQLCSELAYEDFRVAIPVHWIARFWKYWVFLSDEDVQSFVNDTKTKQEYKNRVKTWQAWEALIALKLPSFLRFPQMKTLVNSYSISLPLADLNDENGIIVRGRKRRWTEKLSTN</sequence>
<accession>A0A3M6VDC8</accession>
<dbReference type="STRING" id="542832.A0A3M6VDC8"/>
<protein>
    <submittedName>
        <fullName evidence="1">Uncharacterized protein</fullName>
    </submittedName>
</protein>
<dbReference type="Proteomes" id="UP000282087">
    <property type="component" value="Unassembled WGS sequence"/>
</dbReference>
<proteinExistence type="predicted"/>
<evidence type="ECO:0000313" key="2">
    <source>
        <dbReference type="Proteomes" id="UP000282087"/>
    </source>
</evidence>
<organism evidence="1 2">
    <name type="scientific">Peronospora effusa</name>
    <dbReference type="NCBI Taxonomy" id="542832"/>
    <lineage>
        <taxon>Eukaryota</taxon>
        <taxon>Sar</taxon>
        <taxon>Stramenopiles</taxon>
        <taxon>Oomycota</taxon>
        <taxon>Peronosporomycetes</taxon>
        <taxon>Peronosporales</taxon>
        <taxon>Peronosporaceae</taxon>
        <taxon>Peronospora</taxon>
    </lineage>
</organism>
<evidence type="ECO:0000313" key="1">
    <source>
        <dbReference type="EMBL" id="RMX64322.1"/>
    </source>
</evidence>
<gene>
    <name evidence="1" type="ORF">DD238_005551</name>
</gene>
<keyword evidence="2" id="KW-1185">Reference proteome</keyword>
<comment type="caution">
    <text evidence="1">The sequence shown here is derived from an EMBL/GenBank/DDBJ whole genome shotgun (WGS) entry which is preliminary data.</text>
</comment>
<dbReference type="EMBL" id="QLLG01000321">
    <property type="protein sequence ID" value="RMX64322.1"/>
    <property type="molecule type" value="Genomic_DNA"/>
</dbReference>
<dbReference type="AlphaFoldDB" id="A0A3M6VDC8"/>
<name>A0A3M6VDC8_9STRA</name>
<dbReference type="VEuPathDB" id="FungiDB:DD237_002232"/>
<reference evidence="1 2" key="1">
    <citation type="submission" date="2018-06" db="EMBL/GenBank/DDBJ databases">
        <title>Comparative genomics of downy mildews reveals potential adaptations to biotrophy.</title>
        <authorList>
            <person name="Fletcher K."/>
            <person name="Klosterman S.J."/>
            <person name="Derevnina L."/>
            <person name="Martin F."/>
            <person name="Koike S."/>
            <person name="Reyes Chin-Wo S."/>
            <person name="Mou B."/>
            <person name="Michelmore R."/>
        </authorList>
    </citation>
    <scope>NUCLEOTIDE SEQUENCE [LARGE SCALE GENOMIC DNA]</scope>
    <source>
        <strain evidence="1 2">R14</strain>
    </source>
</reference>